<dbReference type="Proteomes" id="UP000015105">
    <property type="component" value="Chromosome 4D"/>
</dbReference>
<dbReference type="EnsemblPlants" id="AET4Gv20331300.29">
    <property type="protein sequence ID" value="AET4Gv20331300.29"/>
    <property type="gene ID" value="AET4Gv20331300"/>
</dbReference>
<sequence length="125" mass="14741">MKWTRRKRRGKSTIRVYDGSKLAHSLEPPVIKNNNRLTYLRNLHYPDTEPVADATRNKKKVDVALRSTKKKSVQVGTTRIPLPEQYFILHIFCFKNPIFVFHFWLEIVFVSFRCGATYLKLSCRV</sequence>
<reference evidence="1" key="5">
    <citation type="journal article" date="2021" name="G3 (Bethesda)">
        <title>Aegilops tauschii genome assembly Aet v5.0 features greater sequence contiguity and improved annotation.</title>
        <authorList>
            <person name="Wang L."/>
            <person name="Zhu T."/>
            <person name="Rodriguez J.C."/>
            <person name="Deal K.R."/>
            <person name="Dubcovsky J."/>
            <person name="McGuire P.E."/>
            <person name="Lux T."/>
            <person name="Spannagl M."/>
            <person name="Mayer K.F.X."/>
            <person name="Baldrich P."/>
            <person name="Meyers B.C."/>
            <person name="Huo N."/>
            <person name="Gu Y.Q."/>
            <person name="Zhou H."/>
            <person name="Devos K.M."/>
            <person name="Bennetzen J.L."/>
            <person name="Unver T."/>
            <person name="Budak H."/>
            <person name="Gulick P.J."/>
            <person name="Galiba G."/>
            <person name="Kalapos B."/>
            <person name="Nelson D.R."/>
            <person name="Li P."/>
            <person name="You F.M."/>
            <person name="Luo M.C."/>
            <person name="Dvorak J."/>
        </authorList>
    </citation>
    <scope>NUCLEOTIDE SEQUENCE [LARGE SCALE GENOMIC DNA]</scope>
    <source>
        <strain evidence="1">cv. AL8/78</strain>
    </source>
</reference>
<evidence type="ECO:0000313" key="2">
    <source>
        <dbReference type="Proteomes" id="UP000015105"/>
    </source>
</evidence>
<name>A0A453HX71_AEGTS</name>
<organism evidence="1 2">
    <name type="scientific">Aegilops tauschii subsp. strangulata</name>
    <name type="common">Goatgrass</name>
    <dbReference type="NCBI Taxonomy" id="200361"/>
    <lineage>
        <taxon>Eukaryota</taxon>
        <taxon>Viridiplantae</taxon>
        <taxon>Streptophyta</taxon>
        <taxon>Embryophyta</taxon>
        <taxon>Tracheophyta</taxon>
        <taxon>Spermatophyta</taxon>
        <taxon>Magnoliopsida</taxon>
        <taxon>Liliopsida</taxon>
        <taxon>Poales</taxon>
        <taxon>Poaceae</taxon>
        <taxon>BOP clade</taxon>
        <taxon>Pooideae</taxon>
        <taxon>Triticodae</taxon>
        <taxon>Triticeae</taxon>
        <taxon>Triticinae</taxon>
        <taxon>Aegilops</taxon>
    </lineage>
</organism>
<evidence type="ECO:0000313" key="1">
    <source>
        <dbReference type="EnsemblPlants" id="AET4Gv20331300.29"/>
    </source>
</evidence>
<keyword evidence="2" id="KW-1185">Reference proteome</keyword>
<reference evidence="2" key="1">
    <citation type="journal article" date="2014" name="Science">
        <title>Ancient hybridizations among the ancestral genomes of bread wheat.</title>
        <authorList>
            <consortium name="International Wheat Genome Sequencing Consortium,"/>
            <person name="Marcussen T."/>
            <person name="Sandve S.R."/>
            <person name="Heier L."/>
            <person name="Spannagl M."/>
            <person name="Pfeifer M."/>
            <person name="Jakobsen K.S."/>
            <person name="Wulff B.B."/>
            <person name="Steuernagel B."/>
            <person name="Mayer K.F."/>
            <person name="Olsen O.A."/>
        </authorList>
    </citation>
    <scope>NUCLEOTIDE SEQUENCE [LARGE SCALE GENOMIC DNA]</scope>
    <source>
        <strain evidence="2">cv. AL8/78</strain>
    </source>
</reference>
<protein>
    <submittedName>
        <fullName evidence="1">Uncharacterized protein</fullName>
    </submittedName>
</protein>
<accession>A0A453HX71</accession>
<reference evidence="2" key="2">
    <citation type="journal article" date="2017" name="Nat. Plants">
        <title>The Aegilops tauschii genome reveals multiple impacts of transposons.</title>
        <authorList>
            <person name="Zhao G."/>
            <person name="Zou C."/>
            <person name="Li K."/>
            <person name="Wang K."/>
            <person name="Li T."/>
            <person name="Gao L."/>
            <person name="Zhang X."/>
            <person name="Wang H."/>
            <person name="Yang Z."/>
            <person name="Liu X."/>
            <person name="Jiang W."/>
            <person name="Mao L."/>
            <person name="Kong X."/>
            <person name="Jiao Y."/>
            <person name="Jia J."/>
        </authorList>
    </citation>
    <scope>NUCLEOTIDE SEQUENCE [LARGE SCALE GENOMIC DNA]</scope>
    <source>
        <strain evidence="2">cv. AL8/78</strain>
    </source>
</reference>
<reference evidence="1" key="3">
    <citation type="journal article" date="2017" name="Nature">
        <title>Genome sequence of the progenitor of the wheat D genome Aegilops tauschii.</title>
        <authorList>
            <person name="Luo M.C."/>
            <person name="Gu Y.Q."/>
            <person name="Puiu D."/>
            <person name="Wang H."/>
            <person name="Twardziok S.O."/>
            <person name="Deal K.R."/>
            <person name="Huo N."/>
            <person name="Zhu T."/>
            <person name="Wang L."/>
            <person name="Wang Y."/>
            <person name="McGuire P.E."/>
            <person name="Liu S."/>
            <person name="Long H."/>
            <person name="Ramasamy R.K."/>
            <person name="Rodriguez J.C."/>
            <person name="Van S.L."/>
            <person name="Yuan L."/>
            <person name="Wang Z."/>
            <person name="Xia Z."/>
            <person name="Xiao L."/>
            <person name="Anderson O.D."/>
            <person name="Ouyang S."/>
            <person name="Liang Y."/>
            <person name="Zimin A.V."/>
            <person name="Pertea G."/>
            <person name="Qi P."/>
            <person name="Bennetzen J.L."/>
            <person name="Dai X."/>
            <person name="Dawson M.W."/>
            <person name="Muller H.G."/>
            <person name="Kugler K."/>
            <person name="Rivarola-Duarte L."/>
            <person name="Spannagl M."/>
            <person name="Mayer K.F.X."/>
            <person name="Lu F.H."/>
            <person name="Bevan M.W."/>
            <person name="Leroy P."/>
            <person name="Li P."/>
            <person name="You F.M."/>
            <person name="Sun Q."/>
            <person name="Liu Z."/>
            <person name="Lyons E."/>
            <person name="Wicker T."/>
            <person name="Salzberg S.L."/>
            <person name="Devos K.M."/>
            <person name="Dvorak J."/>
        </authorList>
    </citation>
    <scope>NUCLEOTIDE SEQUENCE [LARGE SCALE GENOMIC DNA]</scope>
    <source>
        <strain evidence="1">cv. AL8/78</strain>
    </source>
</reference>
<reference evidence="1" key="4">
    <citation type="submission" date="2019-03" db="UniProtKB">
        <authorList>
            <consortium name="EnsemblPlants"/>
        </authorList>
    </citation>
    <scope>IDENTIFICATION</scope>
</reference>
<dbReference type="AlphaFoldDB" id="A0A453HX71"/>
<proteinExistence type="predicted"/>
<dbReference type="Gramene" id="AET4Gv20331300.29">
    <property type="protein sequence ID" value="AET4Gv20331300.29"/>
    <property type="gene ID" value="AET4Gv20331300"/>
</dbReference>